<dbReference type="SUPFAM" id="SSF161098">
    <property type="entry name" value="MetI-like"/>
    <property type="match status" value="1"/>
</dbReference>
<dbReference type="InterPro" id="IPR035906">
    <property type="entry name" value="MetI-like_sf"/>
</dbReference>
<evidence type="ECO:0000259" key="9">
    <source>
        <dbReference type="PROSITE" id="PS50928"/>
    </source>
</evidence>
<dbReference type="PANTHER" id="PTHR30193:SF37">
    <property type="entry name" value="INNER MEMBRANE ABC TRANSPORTER PERMEASE PROTEIN YCJO"/>
    <property type="match status" value="1"/>
</dbReference>
<feature type="region of interest" description="Disordered" evidence="8">
    <location>
        <begin position="1"/>
        <end position="24"/>
    </location>
</feature>
<evidence type="ECO:0000256" key="5">
    <source>
        <dbReference type="ARBA" id="ARBA00022989"/>
    </source>
</evidence>
<accession>A0ABT2UC16</accession>
<dbReference type="PANTHER" id="PTHR30193">
    <property type="entry name" value="ABC TRANSPORTER PERMEASE PROTEIN"/>
    <property type="match status" value="1"/>
</dbReference>
<comment type="similarity">
    <text evidence="7">Belongs to the binding-protein-dependent transport system permease family.</text>
</comment>
<feature type="transmembrane region" description="Helical" evidence="7">
    <location>
        <begin position="131"/>
        <end position="151"/>
    </location>
</feature>
<keyword evidence="2 7" id="KW-0813">Transport</keyword>
<dbReference type="Pfam" id="PF00528">
    <property type="entry name" value="BPD_transp_1"/>
    <property type="match status" value="1"/>
</dbReference>
<evidence type="ECO:0000256" key="7">
    <source>
        <dbReference type="RuleBase" id="RU363032"/>
    </source>
</evidence>
<comment type="caution">
    <text evidence="10">The sequence shown here is derived from an EMBL/GenBank/DDBJ whole genome shotgun (WGS) entry which is preliminary data.</text>
</comment>
<dbReference type="Proteomes" id="UP001652445">
    <property type="component" value="Unassembled WGS sequence"/>
</dbReference>
<dbReference type="PROSITE" id="PS50928">
    <property type="entry name" value="ABC_TM1"/>
    <property type="match status" value="1"/>
</dbReference>
<keyword evidence="5 7" id="KW-1133">Transmembrane helix</keyword>
<evidence type="ECO:0000256" key="4">
    <source>
        <dbReference type="ARBA" id="ARBA00022692"/>
    </source>
</evidence>
<dbReference type="RefSeq" id="WP_262682818.1">
    <property type="nucleotide sequence ID" value="NZ_JAOQIO010000007.1"/>
</dbReference>
<dbReference type="EMBL" id="JAOQIO010000007">
    <property type="protein sequence ID" value="MCU6791229.1"/>
    <property type="molecule type" value="Genomic_DNA"/>
</dbReference>
<dbReference type="CDD" id="cd06261">
    <property type="entry name" value="TM_PBP2"/>
    <property type="match status" value="1"/>
</dbReference>
<gene>
    <name evidence="10" type="ORF">OB236_03700</name>
</gene>
<keyword evidence="4 7" id="KW-0812">Transmembrane</keyword>
<dbReference type="InterPro" id="IPR051393">
    <property type="entry name" value="ABC_transporter_permease"/>
</dbReference>
<feature type="transmembrane region" description="Helical" evidence="7">
    <location>
        <begin position="34"/>
        <end position="55"/>
    </location>
</feature>
<evidence type="ECO:0000256" key="3">
    <source>
        <dbReference type="ARBA" id="ARBA00022475"/>
    </source>
</evidence>
<feature type="domain" description="ABC transmembrane type-1" evidence="9">
    <location>
        <begin position="93"/>
        <end position="307"/>
    </location>
</feature>
<protein>
    <submittedName>
        <fullName evidence="10">Sugar ABC transporter permease</fullName>
    </submittedName>
</protein>
<feature type="transmembrane region" description="Helical" evidence="7">
    <location>
        <begin position="97"/>
        <end position="119"/>
    </location>
</feature>
<sequence>MNSSNPTATSAPTGSGTTSTEQIRRQNKLRTNLFLLRFIGPTLLIYLVYVIYPIFATFYYSLFKWNGIQAEKTFIALNNYSTLLSDKVFWMTISNNMLLVIASVVTQIPLGLVMALILFAPLRGMRIFRTVYFLPLLMSTVAVGILWTFIYDPMFGIVNKLLEVIGLSSWQNGWLGDPKTAFIAVIVTICWQYTPFYMILFRAAISGIPDEIYEAAEIDGCSGWKKFWSITLPLIKPTIITSSVLSVIGSLKYFDLIFVMTAGGPSSSTELMATYMYKQAFSKFNMGYASSISFTMFAIAFVVALIILAADRSRDKTA</sequence>
<dbReference type="InterPro" id="IPR000515">
    <property type="entry name" value="MetI-like"/>
</dbReference>
<proteinExistence type="inferred from homology"/>
<reference evidence="10 11" key="1">
    <citation type="submission" date="2022-09" db="EMBL/GenBank/DDBJ databases">
        <authorList>
            <person name="Han X.L."/>
            <person name="Wang Q."/>
            <person name="Lu T."/>
        </authorList>
    </citation>
    <scope>NUCLEOTIDE SEQUENCE [LARGE SCALE GENOMIC DNA]</scope>
    <source>
        <strain evidence="10 11">WQ 127069</strain>
    </source>
</reference>
<evidence type="ECO:0000256" key="1">
    <source>
        <dbReference type="ARBA" id="ARBA00004651"/>
    </source>
</evidence>
<evidence type="ECO:0000256" key="8">
    <source>
        <dbReference type="SAM" id="MobiDB-lite"/>
    </source>
</evidence>
<name>A0ABT2UC16_9BACL</name>
<feature type="transmembrane region" description="Helical" evidence="7">
    <location>
        <begin position="180"/>
        <end position="200"/>
    </location>
</feature>
<comment type="subcellular location">
    <subcellularLocation>
        <location evidence="1 7">Cell membrane</location>
        <topology evidence="1 7">Multi-pass membrane protein</topology>
    </subcellularLocation>
</comment>
<dbReference type="Gene3D" id="1.10.3720.10">
    <property type="entry name" value="MetI-like"/>
    <property type="match status" value="1"/>
</dbReference>
<keyword evidence="11" id="KW-1185">Reference proteome</keyword>
<evidence type="ECO:0000313" key="10">
    <source>
        <dbReference type="EMBL" id="MCU6791229.1"/>
    </source>
</evidence>
<keyword evidence="6 7" id="KW-0472">Membrane</keyword>
<evidence type="ECO:0000256" key="2">
    <source>
        <dbReference type="ARBA" id="ARBA00022448"/>
    </source>
</evidence>
<evidence type="ECO:0000313" key="11">
    <source>
        <dbReference type="Proteomes" id="UP001652445"/>
    </source>
</evidence>
<keyword evidence="3" id="KW-1003">Cell membrane</keyword>
<evidence type="ECO:0000256" key="6">
    <source>
        <dbReference type="ARBA" id="ARBA00023136"/>
    </source>
</evidence>
<feature type="compositionally biased region" description="Low complexity" evidence="8">
    <location>
        <begin position="1"/>
        <end position="20"/>
    </location>
</feature>
<feature type="transmembrane region" description="Helical" evidence="7">
    <location>
        <begin position="286"/>
        <end position="310"/>
    </location>
</feature>
<organism evidence="10 11">
    <name type="scientific">Paenibacillus baimaensis</name>
    <dbReference type="NCBI Taxonomy" id="2982185"/>
    <lineage>
        <taxon>Bacteria</taxon>
        <taxon>Bacillati</taxon>
        <taxon>Bacillota</taxon>
        <taxon>Bacilli</taxon>
        <taxon>Bacillales</taxon>
        <taxon>Paenibacillaceae</taxon>
        <taxon>Paenibacillus</taxon>
    </lineage>
</organism>